<dbReference type="InterPro" id="IPR029068">
    <property type="entry name" value="Glyas_Bleomycin-R_OHBP_Dase"/>
</dbReference>
<dbReference type="EMBL" id="NIGF01000001">
    <property type="protein sequence ID" value="PQV65346.1"/>
    <property type="molecule type" value="Genomic_DNA"/>
</dbReference>
<evidence type="ECO:0000313" key="4">
    <source>
        <dbReference type="Proteomes" id="UP000237684"/>
    </source>
</evidence>
<evidence type="ECO:0000256" key="1">
    <source>
        <dbReference type="ARBA" id="ARBA00022723"/>
    </source>
</evidence>
<dbReference type="CDD" id="cd06587">
    <property type="entry name" value="VOC"/>
    <property type="match status" value="1"/>
</dbReference>
<feature type="domain" description="VOC" evidence="2">
    <location>
        <begin position="2"/>
        <end position="117"/>
    </location>
</feature>
<dbReference type="GO" id="GO:0046872">
    <property type="term" value="F:metal ion binding"/>
    <property type="evidence" value="ECO:0007669"/>
    <property type="project" value="UniProtKB-KW"/>
</dbReference>
<dbReference type="Pfam" id="PF00903">
    <property type="entry name" value="Glyoxalase"/>
    <property type="match status" value="1"/>
</dbReference>
<dbReference type="Gene3D" id="3.10.180.10">
    <property type="entry name" value="2,3-Dihydroxybiphenyl 1,2-Dioxygenase, domain 1"/>
    <property type="match status" value="1"/>
</dbReference>
<accession>A0A2S8SX26</accession>
<dbReference type="PANTHER" id="PTHR36503:SF1">
    <property type="entry name" value="BLR2520 PROTEIN"/>
    <property type="match status" value="1"/>
</dbReference>
<dbReference type="InterPro" id="IPR037523">
    <property type="entry name" value="VOC_core"/>
</dbReference>
<keyword evidence="4" id="KW-1185">Reference proteome</keyword>
<proteinExistence type="predicted"/>
<name>A0A2S8SX26_9BACT</name>
<dbReference type="AlphaFoldDB" id="A0A2S8SX26"/>
<gene>
    <name evidence="3" type="ORF">B1R32_10185</name>
</gene>
<evidence type="ECO:0000313" key="3">
    <source>
        <dbReference type="EMBL" id="PQV65346.1"/>
    </source>
</evidence>
<dbReference type="InterPro" id="IPR018146">
    <property type="entry name" value="Glyoxalase_1_CS"/>
</dbReference>
<sequence length="119" mass="13752">MHLHHILLPVSDVEAAAQFYENLGMERVPGLSSSIAWMQFGAHQLHLWPRDEKHLYNGWNHEPSPHFAVVVDDIAAFEREIPRLGGQILQKTGKRPDGNWYLFALDLDGNRFEIMQHDK</sequence>
<dbReference type="PROSITE" id="PS00934">
    <property type="entry name" value="GLYOXALASE_I_1"/>
    <property type="match status" value="1"/>
</dbReference>
<dbReference type="SUPFAM" id="SSF54593">
    <property type="entry name" value="Glyoxalase/Bleomycin resistance protein/Dihydroxybiphenyl dioxygenase"/>
    <property type="match status" value="1"/>
</dbReference>
<dbReference type="Proteomes" id="UP000237684">
    <property type="component" value="Unassembled WGS sequence"/>
</dbReference>
<dbReference type="InterPro" id="IPR004360">
    <property type="entry name" value="Glyas_Fos-R_dOase_dom"/>
</dbReference>
<dbReference type="PANTHER" id="PTHR36503">
    <property type="entry name" value="BLR2520 PROTEIN"/>
    <property type="match status" value="1"/>
</dbReference>
<dbReference type="PROSITE" id="PS51819">
    <property type="entry name" value="VOC"/>
    <property type="match status" value="1"/>
</dbReference>
<evidence type="ECO:0000259" key="2">
    <source>
        <dbReference type="PROSITE" id="PS51819"/>
    </source>
</evidence>
<protein>
    <recommendedName>
        <fullName evidence="2">VOC domain-containing protein</fullName>
    </recommendedName>
</protein>
<keyword evidence="1" id="KW-0479">Metal-binding</keyword>
<comment type="caution">
    <text evidence="3">The sequence shown here is derived from an EMBL/GenBank/DDBJ whole genome shotgun (WGS) entry which is preliminary data.</text>
</comment>
<reference evidence="3 4" key="1">
    <citation type="journal article" date="2018" name="Syst. Appl. Microbiol.">
        <title>Abditibacterium utsteinense sp. nov., the first cultivated member of candidate phylum FBP, isolated from ice-free Antarctic soil samples.</title>
        <authorList>
            <person name="Tahon G."/>
            <person name="Tytgat B."/>
            <person name="Lebbe L."/>
            <person name="Carlier A."/>
            <person name="Willems A."/>
        </authorList>
    </citation>
    <scope>NUCLEOTIDE SEQUENCE [LARGE SCALE GENOMIC DNA]</scope>
    <source>
        <strain evidence="3 4">LMG 29911</strain>
    </source>
</reference>
<organism evidence="3 4">
    <name type="scientific">Abditibacterium utsteinense</name>
    <dbReference type="NCBI Taxonomy" id="1960156"/>
    <lineage>
        <taxon>Bacteria</taxon>
        <taxon>Pseudomonadati</taxon>
        <taxon>Abditibacteriota</taxon>
        <taxon>Abditibacteriia</taxon>
        <taxon>Abditibacteriales</taxon>
        <taxon>Abditibacteriaceae</taxon>
        <taxon>Abditibacterium</taxon>
    </lineage>
</organism>
<dbReference type="GO" id="GO:0004462">
    <property type="term" value="F:lactoylglutathione lyase activity"/>
    <property type="evidence" value="ECO:0007669"/>
    <property type="project" value="InterPro"/>
</dbReference>
<dbReference type="InParanoid" id="A0A2S8SX26"/>